<keyword evidence="1" id="KW-0805">Transcription regulation</keyword>
<organism evidence="6 7">
    <name type="scientific">Tepidibacillus fermentans</name>
    <dbReference type="NCBI Taxonomy" id="1281767"/>
    <lineage>
        <taxon>Bacteria</taxon>
        <taxon>Bacillati</taxon>
        <taxon>Bacillota</taxon>
        <taxon>Bacilli</taxon>
        <taxon>Bacillales</taxon>
        <taxon>Bacillaceae</taxon>
        <taxon>Tepidibacillus</taxon>
    </lineage>
</organism>
<dbReference type="GO" id="GO:0003677">
    <property type="term" value="F:DNA binding"/>
    <property type="evidence" value="ECO:0007669"/>
    <property type="project" value="UniProtKB-KW"/>
</dbReference>
<evidence type="ECO:0000256" key="3">
    <source>
        <dbReference type="ARBA" id="ARBA00023163"/>
    </source>
</evidence>
<accession>A0A4R3K9S9</accession>
<dbReference type="AlphaFoldDB" id="A0A4R3K9S9"/>
<dbReference type="GO" id="GO:0003700">
    <property type="term" value="F:DNA-binding transcription factor activity"/>
    <property type="evidence" value="ECO:0007669"/>
    <property type="project" value="InterPro"/>
</dbReference>
<dbReference type="Pfam" id="PF01380">
    <property type="entry name" value="SIS"/>
    <property type="match status" value="1"/>
</dbReference>
<dbReference type="InterPro" id="IPR001347">
    <property type="entry name" value="SIS_dom"/>
</dbReference>
<name>A0A4R3K9S9_9BACI</name>
<dbReference type="PANTHER" id="PTHR30514:SF1">
    <property type="entry name" value="HTH-TYPE TRANSCRIPTIONAL REGULATOR HEXR-RELATED"/>
    <property type="match status" value="1"/>
</dbReference>
<evidence type="ECO:0000313" key="7">
    <source>
        <dbReference type="Proteomes" id="UP000295788"/>
    </source>
</evidence>
<dbReference type="Pfam" id="PF01418">
    <property type="entry name" value="HTH_6"/>
    <property type="match status" value="1"/>
</dbReference>
<evidence type="ECO:0000259" key="4">
    <source>
        <dbReference type="PROSITE" id="PS51071"/>
    </source>
</evidence>
<evidence type="ECO:0000313" key="6">
    <source>
        <dbReference type="EMBL" id="TCS79401.1"/>
    </source>
</evidence>
<reference evidence="6 7" key="1">
    <citation type="submission" date="2019-03" db="EMBL/GenBank/DDBJ databases">
        <title>Genomic Encyclopedia of Type Strains, Phase IV (KMG-IV): sequencing the most valuable type-strain genomes for metagenomic binning, comparative biology and taxonomic classification.</title>
        <authorList>
            <person name="Goeker M."/>
        </authorList>
    </citation>
    <scope>NUCLEOTIDE SEQUENCE [LARGE SCALE GENOMIC DNA]</scope>
    <source>
        <strain evidence="6 7">DSM 23802</strain>
    </source>
</reference>
<dbReference type="Gene3D" id="3.40.50.10490">
    <property type="entry name" value="Glucose-6-phosphate isomerase like protein, domain 1"/>
    <property type="match status" value="1"/>
</dbReference>
<dbReference type="InterPro" id="IPR047640">
    <property type="entry name" value="RpiR-like"/>
</dbReference>
<dbReference type="SUPFAM" id="SSF46689">
    <property type="entry name" value="Homeodomain-like"/>
    <property type="match status" value="1"/>
</dbReference>
<evidence type="ECO:0000259" key="5">
    <source>
        <dbReference type="PROSITE" id="PS51464"/>
    </source>
</evidence>
<comment type="caution">
    <text evidence="6">The sequence shown here is derived from an EMBL/GenBank/DDBJ whole genome shotgun (WGS) entry which is preliminary data.</text>
</comment>
<evidence type="ECO:0000256" key="2">
    <source>
        <dbReference type="ARBA" id="ARBA00023125"/>
    </source>
</evidence>
<feature type="domain" description="HTH rpiR-type" evidence="4">
    <location>
        <begin position="1"/>
        <end position="43"/>
    </location>
</feature>
<dbReference type="GO" id="GO:0097367">
    <property type="term" value="F:carbohydrate derivative binding"/>
    <property type="evidence" value="ECO:0007669"/>
    <property type="project" value="InterPro"/>
</dbReference>
<dbReference type="PROSITE" id="PS51464">
    <property type="entry name" value="SIS"/>
    <property type="match status" value="1"/>
</dbReference>
<dbReference type="PANTHER" id="PTHR30514">
    <property type="entry name" value="GLUCOKINASE"/>
    <property type="match status" value="1"/>
</dbReference>
<dbReference type="CDD" id="cd05013">
    <property type="entry name" value="SIS_RpiR"/>
    <property type="match status" value="1"/>
</dbReference>
<keyword evidence="7" id="KW-1185">Reference proteome</keyword>
<dbReference type="InterPro" id="IPR009057">
    <property type="entry name" value="Homeodomain-like_sf"/>
</dbReference>
<feature type="domain" description="SIS" evidence="5">
    <location>
        <begin position="87"/>
        <end position="227"/>
    </location>
</feature>
<evidence type="ECO:0000256" key="1">
    <source>
        <dbReference type="ARBA" id="ARBA00023015"/>
    </source>
</evidence>
<dbReference type="PROSITE" id="PS51071">
    <property type="entry name" value="HTH_RPIR"/>
    <property type="match status" value="1"/>
</dbReference>
<dbReference type="InterPro" id="IPR000281">
    <property type="entry name" value="HTH_RpiR"/>
</dbReference>
<dbReference type="InterPro" id="IPR035472">
    <property type="entry name" value="RpiR-like_SIS"/>
</dbReference>
<protein>
    <submittedName>
        <fullName evidence="6">RpiR family transcriptional regulator</fullName>
    </submittedName>
</protein>
<dbReference type="Proteomes" id="UP000295788">
    <property type="component" value="Unassembled WGS sequence"/>
</dbReference>
<dbReference type="GO" id="GO:1901135">
    <property type="term" value="P:carbohydrate derivative metabolic process"/>
    <property type="evidence" value="ECO:0007669"/>
    <property type="project" value="InterPro"/>
</dbReference>
<gene>
    <name evidence="6" type="ORF">EDD72_12126</name>
</gene>
<dbReference type="InterPro" id="IPR036388">
    <property type="entry name" value="WH-like_DNA-bd_sf"/>
</dbReference>
<keyword evidence="2" id="KW-0238">DNA-binding</keyword>
<dbReference type="EMBL" id="SMAB01000021">
    <property type="protein sequence ID" value="TCS79401.1"/>
    <property type="molecule type" value="Genomic_DNA"/>
</dbReference>
<keyword evidence="3" id="KW-0804">Transcription</keyword>
<dbReference type="Gene3D" id="1.10.10.10">
    <property type="entry name" value="Winged helix-like DNA-binding domain superfamily/Winged helix DNA-binding domain"/>
    <property type="match status" value="1"/>
</dbReference>
<proteinExistence type="predicted"/>
<sequence>MSITEFADQIHVAEATVFRFCKRLGYRGYQSFKIALASEIVEPIQNIHEEIHPEDEILTLANKVFTSNIEAMKDTLQLFDPEVLQAVVDTLSTAKKIDFYGSGGSAPIAMDAAHKFIRTGIYSNAYSDGHQQIMSASLLGPRDVAIGISHSGSNKDVIEAIRLAKKNGATTIGLTNYFKSPLSNEVTYVLYTTARETVFRSEALTSRLVQLALIDVLYVAVSLRRQEETLKNLQKIREAIATKRY</sequence>
<dbReference type="SUPFAM" id="SSF53697">
    <property type="entry name" value="SIS domain"/>
    <property type="match status" value="1"/>
</dbReference>
<dbReference type="InterPro" id="IPR046348">
    <property type="entry name" value="SIS_dom_sf"/>
</dbReference>